<proteinExistence type="predicted"/>
<gene>
    <name evidence="3" type="ORF">DFE_0245</name>
</gene>
<organism evidence="3 4">
    <name type="scientific">Desulfovibrio ferrophilus</name>
    <dbReference type="NCBI Taxonomy" id="241368"/>
    <lineage>
        <taxon>Bacteria</taxon>
        <taxon>Pseudomonadati</taxon>
        <taxon>Thermodesulfobacteriota</taxon>
        <taxon>Desulfovibrionia</taxon>
        <taxon>Desulfovibrionales</taxon>
        <taxon>Desulfovibrionaceae</taxon>
        <taxon>Desulfovibrio</taxon>
    </lineage>
</organism>
<dbReference type="Gene3D" id="3.40.50.2000">
    <property type="entry name" value="Glycogen Phosphorylase B"/>
    <property type="match status" value="2"/>
</dbReference>
<feature type="domain" description="Glycosyltransferase subfamily 4-like N-terminal" evidence="2">
    <location>
        <begin position="17"/>
        <end position="169"/>
    </location>
</feature>
<dbReference type="KEGG" id="dfl:DFE_0245"/>
<dbReference type="SUPFAM" id="SSF53756">
    <property type="entry name" value="UDP-Glycosyltransferase/glycogen phosphorylase"/>
    <property type="match status" value="1"/>
</dbReference>
<sequence length="366" mass="40885">MRIIQVANVRWFNATSWYALYLARLLQDAGHESLVLTLEDTESHAKAQEWNLDVRTLPLNSSNPLKVAHVYRELSQLVTEFKPHAVNCHRGESFWLWSLLKKRSNSFRLIRTRGDQRLPKHDPINRWLHASVADAVIATNSVMYGHFREHFPIRDCNLHRILGGVDRARFAFSVDGRARVRAEFGFGEDDLVVGLLGRFDEVKGQRELIQAIASLRADGNVHLKLMLAGFPTATTQEQVQNWINDSGMSDATVITGSRRDVADIISAMDLGVIASKWSETIARAALEIMSCGVPLIGTTVGVMPDLISGRALFPPNSVKNMAESIAWAQPESTRRGLVSQQAKTMENLSGEAFLERTLAVYRGEPS</sequence>
<dbReference type="Proteomes" id="UP000269883">
    <property type="component" value="Chromosome"/>
</dbReference>
<evidence type="ECO:0000313" key="3">
    <source>
        <dbReference type="EMBL" id="BBD06971.1"/>
    </source>
</evidence>
<evidence type="ECO:0000259" key="2">
    <source>
        <dbReference type="Pfam" id="PF13439"/>
    </source>
</evidence>
<reference evidence="3 4" key="1">
    <citation type="journal article" date="2018" name="Sci. Adv.">
        <title>Multi-heme cytochromes provide a pathway for survival in energy-limited environments.</title>
        <authorList>
            <person name="Deng X."/>
            <person name="Dohmae N."/>
            <person name="Nealson K.H."/>
            <person name="Hashimoto K."/>
            <person name="Okamoto A."/>
        </authorList>
    </citation>
    <scope>NUCLEOTIDE SEQUENCE [LARGE SCALE GENOMIC DNA]</scope>
    <source>
        <strain evidence="3 4">IS5</strain>
    </source>
</reference>
<evidence type="ECO:0000259" key="1">
    <source>
        <dbReference type="Pfam" id="PF00534"/>
    </source>
</evidence>
<dbReference type="RefSeq" id="WP_126375770.1">
    <property type="nucleotide sequence ID" value="NZ_AP017378.1"/>
</dbReference>
<feature type="domain" description="Glycosyl transferase family 1" evidence="1">
    <location>
        <begin position="179"/>
        <end position="329"/>
    </location>
</feature>
<dbReference type="OrthoDB" id="9804196at2"/>
<dbReference type="InterPro" id="IPR028098">
    <property type="entry name" value="Glyco_trans_4-like_N"/>
</dbReference>
<accession>A0A2Z6AUR1</accession>
<dbReference type="GO" id="GO:0016757">
    <property type="term" value="F:glycosyltransferase activity"/>
    <property type="evidence" value="ECO:0007669"/>
    <property type="project" value="InterPro"/>
</dbReference>
<dbReference type="CDD" id="cd03801">
    <property type="entry name" value="GT4_PimA-like"/>
    <property type="match status" value="1"/>
</dbReference>
<evidence type="ECO:0000313" key="4">
    <source>
        <dbReference type="Proteomes" id="UP000269883"/>
    </source>
</evidence>
<dbReference type="InterPro" id="IPR001296">
    <property type="entry name" value="Glyco_trans_1"/>
</dbReference>
<keyword evidence="3" id="KW-0808">Transferase</keyword>
<dbReference type="AlphaFoldDB" id="A0A2Z6AUR1"/>
<name>A0A2Z6AUR1_9BACT</name>
<keyword evidence="4" id="KW-1185">Reference proteome</keyword>
<dbReference type="Pfam" id="PF00534">
    <property type="entry name" value="Glycos_transf_1"/>
    <property type="match status" value="1"/>
</dbReference>
<protein>
    <submittedName>
        <fullName evidence="3">Glycosyltransferase</fullName>
    </submittedName>
</protein>
<dbReference type="EMBL" id="AP017378">
    <property type="protein sequence ID" value="BBD06971.1"/>
    <property type="molecule type" value="Genomic_DNA"/>
</dbReference>
<dbReference type="PANTHER" id="PTHR12526">
    <property type="entry name" value="GLYCOSYLTRANSFERASE"/>
    <property type="match status" value="1"/>
</dbReference>
<dbReference type="Pfam" id="PF13439">
    <property type="entry name" value="Glyco_transf_4"/>
    <property type="match status" value="1"/>
</dbReference>